<organism evidence="2 3">
    <name type="scientific">Streptomyces anulatus</name>
    <name type="common">Streptomyces chrysomallus</name>
    <dbReference type="NCBI Taxonomy" id="1892"/>
    <lineage>
        <taxon>Bacteria</taxon>
        <taxon>Bacillati</taxon>
        <taxon>Actinomycetota</taxon>
        <taxon>Actinomycetes</taxon>
        <taxon>Kitasatosporales</taxon>
        <taxon>Streptomycetaceae</taxon>
        <taxon>Streptomyces</taxon>
    </lineage>
</organism>
<evidence type="ECO:0000256" key="1">
    <source>
        <dbReference type="SAM" id="MobiDB-lite"/>
    </source>
</evidence>
<feature type="region of interest" description="Disordered" evidence="1">
    <location>
        <begin position="32"/>
        <end position="95"/>
    </location>
</feature>
<reference evidence="2" key="1">
    <citation type="submission" date="2022-10" db="EMBL/GenBank/DDBJ databases">
        <title>The complete genomes of actinobacterial strains from the NBC collection.</title>
        <authorList>
            <person name="Joergensen T.S."/>
            <person name="Alvarez Arevalo M."/>
            <person name="Sterndorff E.B."/>
            <person name="Faurdal D."/>
            <person name="Vuksanovic O."/>
            <person name="Mourched A.-S."/>
            <person name="Charusanti P."/>
            <person name="Shaw S."/>
            <person name="Blin K."/>
            <person name="Weber T."/>
        </authorList>
    </citation>
    <scope>NUCLEOTIDE SEQUENCE</scope>
    <source>
        <strain evidence="2">NBC_01436</strain>
    </source>
</reference>
<gene>
    <name evidence="2" type="ORF">OG367_09440</name>
</gene>
<evidence type="ECO:0000313" key="2">
    <source>
        <dbReference type="EMBL" id="WUX36442.1"/>
    </source>
</evidence>
<protein>
    <submittedName>
        <fullName evidence="2">Uncharacterized protein</fullName>
    </submittedName>
</protein>
<keyword evidence="3" id="KW-1185">Reference proteome</keyword>
<dbReference type="RefSeq" id="WP_329355472.1">
    <property type="nucleotide sequence ID" value="NZ_CP108670.1"/>
</dbReference>
<accession>A0ABZ1ZFR7</accession>
<proteinExistence type="predicted"/>
<sequence length="95" mass="10678">MYEGSIPLEDFLDTLNRLQANFERRLGGIERKVLSAPPTHPRAQERSGSSAWTPEDGYRPLGLEAIWTSPSASSDDRSSGRRRPVRSHHADTFLD</sequence>
<evidence type="ECO:0000313" key="3">
    <source>
        <dbReference type="Proteomes" id="UP001431926"/>
    </source>
</evidence>
<dbReference type="Proteomes" id="UP001431926">
    <property type="component" value="Chromosome"/>
</dbReference>
<name>A0ABZ1ZFR7_STRAQ</name>
<dbReference type="EMBL" id="CP109491">
    <property type="protein sequence ID" value="WUX36442.1"/>
    <property type="molecule type" value="Genomic_DNA"/>
</dbReference>